<dbReference type="AlphaFoldDB" id="A0AAD0PVY7"/>
<proteinExistence type="predicted"/>
<name>A0AAD0PVY7_PSEAV</name>
<evidence type="ECO:0000313" key="2">
    <source>
        <dbReference type="Proteomes" id="UP000006426"/>
    </source>
</evidence>
<protein>
    <submittedName>
        <fullName evidence="1">Uncharacterized protein</fullName>
    </submittedName>
</protein>
<accession>A0AAD0PVY7</accession>
<organism evidence="1 2">
    <name type="scientific">Pseudomonas amygdali pv. lachrymans str. M301315</name>
    <dbReference type="NCBI Taxonomy" id="629260"/>
    <lineage>
        <taxon>Bacteria</taxon>
        <taxon>Pseudomonadati</taxon>
        <taxon>Pseudomonadota</taxon>
        <taxon>Gammaproteobacteria</taxon>
        <taxon>Pseudomonadales</taxon>
        <taxon>Pseudomonadaceae</taxon>
        <taxon>Pseudomonas</taxon>
        <taxon>Pseudomonas amygdali</taxon>
    </lineage>
</organism>
<dbReference type="Proteomes" id="UP000006426">
    <property type="component" value="Plasmid pmppla107"/>
</dbReference>
<evidence type="ECO:0000313" key="1">
    <source>
        <dbReference type="EMBL" id="AXH59745.1"/>
    </source>
</evidence>
<reference evidence="1 2" key="1">
    <citation type="journal article" date="2011" name="PLoS Pathog.">
        <title>Dynamic evolution of pathogenicity revealed by sequencing and comparative genomics of 19 Pseudomonas syringae isolates.</title>
        <authorList>
            <person name="Baltrus D.A."/>
            <person name="Nishimura M.T."/>
            <person name="Romanchuk A."/>
            <person name="Chang J.H."/>
            <person name="Mukhtar M.S."/>
            <person name="Cherkis K."/>
            <person name="Roach J."/>
            <person name="Grant S.R."/>
            <person name="Jones C.D."/>
            <person name="Dangl J.L."/>
        </authorList>
    </citation>
    <scope>NUCLEOTIDE SEQUENCE [LARGE SCALE GENOMIC DNA]</scope>
    <source>
        <strain evidence="1 2">M301315</strain>
    </source>
</reference>
<sequence>MIDQYIPHLQRHCSAFLLSKKNAWDRFDVADFLQKCMEIQNAAFFSGYRDAIVSAVGDMCQESPAIAEVFLQDSFTRLGFKFSWGLCQTQGLSISATFMASNLDVLQANMDSHDHEKEQLPQRIFTTNIFSHVGIEGLKEPVINPLMLKMLLGANGPIHEAKIESFFNARPLNSAYVELIRLVKGMDESTLSKIAQTIEGPDVSMFMRGLAQLEELQLIDPERVRRSSERLRVFAAESRDLVLALYDDEFASGALTSIYKRNFTSTRVSIGDAHLLKVKSVLNIIDNHKGGVPEAIEIVRESVMGVGRFQYSSKDEAPEYAHFAHALLQLATQSEPLGVQVLSELCTEIGTSGIVRKKQRDLAKILFQVGGEPTYKSLMGVSPKMDELLGDLTCHLVRIGRDGATLKAGEGDSPVNSQIAQHLLDAGVFSAGHVKRLLKNANGRKLCQGVRIPPEMLQRLPSHFRDETFGADLGL</sequence>
<dbReference type="EMBL" id="CP031226">
    <property type="protein sequence ID" value="AXH59745.1"/>
    <property type="molecule type" value="Genomic_DNA"/>
</dbReference>
<keyword evidence="1" id="KW-0614">Plasmid</keyword>
<geneLocation type="plasmid" evidence="2">
    <name>pmppla107</name>
</geneLocation>
<gene>
    <name evidence="1" type="ORF">PLA107_031475</name>
</gene>
<dbReference type="GeneID" id="39474362"/>
<dbReference type="RefSeq" id="WP_005741992.1">
    <property type="nucleotide sequence ID" value="NZ_CP031226.1"/>
</dbReference>